<dbReference type="Pfam" id="PF00078">
    <property type="entry name" value="RVT_1"/>
    <property type="match status" value="1"/>
</dbReference>
<dbReference type="GO" id="GO:0003678">
    <property type="term" value="F:DNA helicase activity"/>
    <property type="evidence" value="ECO:0007669"/>
    <property type="project" value="TreeGrafter"/>
</dbReference>
<dbReference type="PANTHER" id="PTHR11472">
    <property type="entry name" value="DNA REPAIR DEAD HELICASE RAD3/XP-D SUBFAMILY MEMBER"/>
    <property type="match status" value="1"/>
</dbReference>
<dbReference type="GO" id="GO:0005634">
    <property type="term" value="C:nucleus"/>
    <property type="evidence" value="ECO:0007669"/>
    <property type="project" value="TreeGrafter"/>
</dbReference>
<dbReference type="GO" id="GO:0090657">
    <property type="term" value="P:telomeric loop disassembly"/>
    <property type="evidence" value="ECO:0007669"/>
    <property type="project" value="TreeGrafter"/>
</dbReference>
<sequence>MQESLCADAASFDLPSWLLTACISEAKNCIDLSITRREESNDKSRNPDNFAILKALLLKLEKRIAEVPIQSKELGFTRPGPYMYELLADLNVTHETVPMLTSIIDDAAVLLEEDNQNKAKGTVCRLESINDILNIIFRDKGNAHAKFYRVHVQEVEASAVDGLKGKASRTLSWWCFNPGISMEEFGRLGVGSIILTSGTLSPMDSFAQELKLEFPVRLENPHVITPSQIWAGVVSAGPSGCSFNSSYRNRDSLEYKQELGNAIGPKDMVWLGNTIDMAASKATGRDFFRHHRDGGYSYSGGVGATRMGTVFAVLQRTSETCNTTQRQTIVSTNERRREVARVAVTNKAIEGGPKDMVWLGNTIDMAASKATGRDFFRHHRDGYKAIHVIRCSNQHGQYLEVSEFHSGSRKGVIRIPAGLEQQGWAQFSLFCKGHQKHATLPQRQTIVSTNEHRREVARVAVTNKAIEGEMPLIPLLLNPFHALSSSEWGVEPTENIPAVQPCSLVQGQSSGVLKSSKALTLVSTPSNDTETKVTLSPSCENIPAGFGDEVTRTWGSSSDWVLELRNGKRISIPLSLIRQPSTVEPCIPDSTEELKVLLLEGFDDMGSSEGQFDFEEDDDKKEDASVVWEDPELSKEGGMVLRSDEARDTIPPSEWVLGKYKEFGEYLGASYEGYEEEVIQLLQAIDARRPQQPSDKANFSKANKIGGRGSRELKRLTTSVNYDTGSARRRVDPRERGMKQGVPGVICKLDVEKAYDHVNWKFLLCLLQRCGYPLRWRKWIWFCISTVRFSILINGCPRGFFASSRSLRQGDPLSPFLFIIVMEALSRLMDCTVQRRLLSGFIVGSSVEREVMVSHLLFADDTLIFCDADPSKIEHPGCVLTWFEAISGLKINLGKSEMVPVGEVPNMEELACILGCKQASLTMKYLGFPLGAKFKETTIWNPILEKMERRLVGWKRLYLSKGAAVAYRLEKLQRDFLWSGLGEEFKYHLWLWWYGTEPEALWRRVVDVKYGSLWGGWCSKECRGPYGVGLWKNIRKEWESFSKHLYMEVGNGTRIRFWHDRWCGMEPLKVTFPELFSIARDKEASIADLMSFGTGDVALGCILLLECSVPMEADLEIEEPLPVLHFSHGLQHWGRFSTTDNLRKRGFILQDWCLGYAPHSAGSVPWVAWEVWETWHSIQVWKMIPHCLIWCLWRERNARHFEDLERSLPELKLFFFQTLLEWVVGSRVYSVHSIAELIDLFLCAPLQSSCQLQDHIGKLTLASLQLSGTVTDLAPPLLRQDSVRKLPHSFLVAGLVPLDSELILKVVCFGDQTINFSLEVERAMV</sequence>
<dbReference type="GO" id="GO:0005524">
    <property type="term" value="F:ATP binding"/>
    <property type="evidence" value="ECO:0007669"/>
    <property type="project" value="TreeGrafter"/>
</dbReference>
<evidence type="ECO:0000313" key="3">
    <source>
        <dbReference type="EMBL" id="SPC93871.1"/>
    </source>
</evidence>
<dbReference type="GO" id="GO:0045910">
    <property type="term" value="P:negative regulation of DNA recombination"/>
    <property type="evidence" value="ECO:0007669"/>
    <property type="project" value="TreeGrafter"/>
</dbReference>
<dbReference type="EMBL" id="OIVN01001433">
    <property type="protein sequence ID" value="SPC93871.1"/>
    <property type="molecule type" value="Genomic_DNA"/>
</dbReference>
<feature type="domain" description="Rtel1 helicase ARCH" evidence="2">
    <location>
        <begin position="21"/>
        <end position="178"/>
    </location>
</feature>
<dbReference type="InterPro" id="IPR057498">
    <property type="entry name" value="Rtel1_ARCH"/>
</dbReference>
<dbReference type="PANTHER" id="PTHR11472:SF34">
    <property type="entry name" value="REGULATOR OF TELOMERE ELONGATION HELICASE 1"/>
    <property type="match status" value="1"/>
</dbReference>
<dbReference type="InterPro" id="IPR000477">
    <property type="entry name" value="RT_dom"/>
</dbReference>
<reference evidence="3" key="1">
    <citation type="submission" date="2018-02" db="EMBL/GenBank/DDBJ databases">
        <authorList>
            <person name="Cohen D.B."/>
            <person name="Kent A.D."/>
        </authorList>
    </citation>
    <scope>NUCLEOTIDE SEQUENCE</scope>
</reference>
<dbReference type="GO" id="GO:1904430">
    <property type="term" value="P:negative regulation of t-circle formation"/>
    <property type="evidence" value="ECO:0007669"/>
    <property type="project" value="TreeGrafter"/>
</dbReference>
<organism evidence="3">
    <name type="scientific">Fagus sylvatica</name>
    <name type="common">Beechnut</name>
    <dbReference type="NCBI Taxonomy" id="28930"/>
    <lineage>
        <taxon>Eukaryota</taxon>
        <taxon>Viridiplantae</taxon>
        <taxon>Streptophyta</taxon>
        <taxon>Embryophyta</taxon>
        <taxon>Tracheophyta</taxon>
        <taxon>Spermatophyta</taxon>
        <taxon>Magnoliopsida</taxon>
        <taxon>eudicotyledons</taxon>
        <taxon>Gunneridae</taxon>
        <taxon>Pentapetalae</taxon>
        <taxon>rosids</taxon>
        <taxon>fabids</taxon>
        <taxon>Fagales</taxon>
        <taxon>Fagaceae</taxon>
        <taxon>Fagus</taxon>
    </lineage>
</organism>
<evidence type="ECO:0000259" key="1">
    <source>
        <dbReference type="Pfam" id="PF00078"/>
    </source>
</evidence>
<dbReference type="InterPro" id="IPR045028">
    <property type="entry name" value="DinG/Rad3-like"/>
</dbReference>
<protein>
    <submittedName>
        <fullName evidence="3">Uncharacterized protein</fullName>
    </submittedName>
</protein>
<dbReference type="InterPro" id="IPR043502">
    <property type="entry name" value="DNA/RNA_pol_sf"/>
</dbReference>
<dbReference type="Pfam" id="PF23109">
    <property type="entry name" value="ARCH_RTEL1"/>
    <property type="match status" value="1"/>
</dbReference>
<gene>
    <name evidence="3" type="ORF">FSB_LOCUS21753</name>
</gene>
<accession>A0A2N9G3V2</accession>
<name>A0A2N9G3V2_FAGSY</name>
<dbReference type="GO" id="GO:0010569">
    <property type="term" value="P:regulation of double-strand break repair via homologous recombination"/>
    <property type="evidence" value="ECO:0007669"/>
    <property type="project" value="TreeGrafter"/>
</dbReference>
<dbReference type="GO" id="GO:0070182">
    <property type="term" value="F:DNA polymerase binding"/>
    <property type="evidence" value="ECO:0007669"/>
    <property type="project" value="TreeGrafter"/>
</dbReference>
<feature type="domain" description="Reverse transcriptase" evidence="1">
    <location>
        <begin position="744"/>
        <end position="929"/>
    </location>
</feature>
<proteinExistence type="predicted"/>
<dbReference type="SUPFAM" id="SSF56672">
    <property type="entry name" value="DNA/RNA polymerases"/>
    <property type="match status" value="1"/>
</dbReference>
<evidence type="ECO:0000259" key="2">
    <source>
        <dbReference type="Pfam" id="PF23109"/>
    </source>
</evidence>